<dbReference type="Proteomes" id="UP000034006">
    <property type="component" value="Unassembled WGS sequence"/>
</dbReference>
<sequence length="123" mass="14052">MTKLLIVEDDLLLDEAYRRKFEEKFDIRVATDGETGVKMADSFKPDVILLDIYLPGRFNGLDVLTEIKKNEKTADIPVIVITNLPDSMERVTQMGAARCFMKTDVDLNKIEEEIRAVIVKETM</sequence>
<organism evidence="4 5">
    <name type="scientific">Candidatus Collierbacteria bacterium GW2011_GWB2_44_22</name>
    <dbReference type="NCBI Taxonomy" id="1618387"/>
    <lineage>
        <taxon>Bacteria</taxon>
        <taxon>Candidatus Collieribacteriota</taxon>
    </lineage>
</organism>
<proteinExistence type="predicted"/>
<dbReference type="EMBL" id="LCIH01000022">
    <property type="protein sequence ID" value="KKT50933.1"/>
    <property type="molecule type" value="Genomic_DNA"/>
</dbReference>
<dbReference type="SUPFAM" id="SSF52172">
    <property type="entry name" value="CheY-like"/>
    <property type="match status" value="1"/>
</dbReference>
<keyword evidence="1 2" id="KW-0597">Phosphoprotein</keyword>
<evidence type="ECO:0000256" key="2">
    <source>
        <dbReference type="PROSITE-ProRule" id="PRU00169"/>
    </source>
</evidence>
<dbReference type="AlphaFoldDB" id="A0A0G1HWA4"/>
<gene>
    <name evidence="4" type="ORF">UW44_C0022G0009</name>
</gene>
<comment type="caution">
    <text evidence="4">The sequence shown here is derived from an EMBL/GenBank/DDBJ whole genome shotgun (WGS) entry which is preliminary data.</text>
</comment>
<feature type="modified residue" description="4-aspartylphosphate" evidence="2">
    <location>
        <position position="51"/>
    </location>
</feature>
<dbReference type="PROSITE" id="PS50110">
    <property type="entry name" value="RESPONSE_REGULATORY"/>
    <property type="match status" value="1"/>
</dbReference>
<dbReference type="CDD" id="cd00156">
    <property type="entry name" value="REC"/>
    <property type="match status" value="1"/>
</dbReference>
<dbReference type="STRING" id="1618387.UW44_C0022G0009"/>
<dbReference type="InterPro" id="IPR011006">
    <property type="entry name" value="CheY-like_superfamily"/>
</dbReference>
<dbReference type="PANTHER" id="PTHR44591">
    <property type="entry name" value="STRESS RESPONSE REGULATOR PROTEIN 1"/>
    <property type="match status" value="1"/>
</dbReference>
<accession>A0A0G1HWA4</accession>
<dbReference type="PANTHER" id="PTHR44591:SF3">
    <property type="entry name" value="RESPONSE REGULATORY DOMAIN-CONTAINING PROTEIN"/>
    <property type="match status" value="1"/>
</dbReference>
<evidence type="ECO:0000259" key="3">
    <source>
        <dbReference type="PROSITE" id="PS50110"/>
    </source>
</evidence>
<evidence type="ECO:0000256" key="1">
    <source>
        <dbReference type="ARBA" id="ARBA00022553"/>
    </source>
</evidence>
<evidence type="ECO:0000313" key="5">
    <source>
        <dbReference type="Proteomes" id="UP000034006"/>
    </source>
</evidence>
<name>A0A0G1HWA4_9BACT</name>
<evidence type="ECO:0000313" key="4">
    <source>
        <dbReference type="EMBL" id="KKT50933.1"/>
    </source>
</evidence>
<dbReference type="GO" id="GO:0000160">
    <property type="term" value="P:phosphorelay signal transduction system"/>
    <property type="evidence" value="ECO:0007669"/>
    <property type="project" value="InterPro"/>
</dbReference>
<dbReference type="Gene3D" id="3.40.50.2300">
    <property type="match status" value="1"/>
</dbReference>
<protein>
    <submittedName>
        <fullName evidence="4">Two component transcriptional regulator, winged helix family</fullName>
    </submittedName>
</protein>
<dbReference type="Pfam" id="PF00072">
    <property type="entry name" value="Response_reg"/>
    <property type="match status" value="1"/>
</dbReference>
<dbReference type="InterPro" id="IPR050595">
    <property type="entry name" value="Bact_response_regulator"/>
</dbReference>
<reference evidence="4 5" key="1">
    <citation type="journal article" date="2015" name="Nature">
        <title>rRNA introns, odd ribosomes, and small enigmatic genomes across a large radiation of phyla.</title>
        <authorList>
            <person name="Brown C.T."/>
            <person name="Hug L.A."/>
            <person name="Thomas B.C."/>
            <person name="Sharon I."/>
            <person name="Castelle C.J."/>
            <person name="Singh A."/>
            <person name="Wilkins M.J."/>
            <person name="Williams K.H."/>
            <person name="Banfield J.F."/>
        </authorList>
    </citation>
    <scope>NUCLEOTIDE SEQUENCE [LARGE SCALE GENOMIC DNA]</scope>
</reference>
<dbReference type="SMART" id="SM00448">
    <property type="entry name" value="REC"/>
    <property type="match status" value="1"/>
</dbReference>
<feature type="domain" description="Response regulatory" evidence="3">
    <location>
        <begin position="3"/>
        <end position="118"/>
    </location>
</feature>
<dbReference type="InterPro" id="IPR001789">
    <property type="entry name" value="Sig_transdc_resp-reg_receiver"/>
</dbReference>